<sequence length="84" mass="8902">GTPGGVYYCTDEYFHSGCTWQPPTDLCQKARANKADQSLGPDEGSWCTMYASDDCSDSSVGQTLTYPGLGVGLKGFGSFVCGKE</sequence>
<organism evidence="1 2">
    <name type="scientific">Massariosphaeria phaeospora</name>
    <dbReference type="NCBI Taxonomy" id="100035"/>
    <lineage>
        <taxon>Eukaryota</taxon>
        <taxon>Fungi</taxon>
        <taxon>Dikarya</taxon>
        <taxon>Ascomycota</taxon>
        <taxon>Pezizomycotina</taxon>
        <taxon>Dothideomycetes</taxon>
        <taxon>Pleosporomycetidae</taxon>
        <taxon>Pleosporales</taxon>
        <taxon>Pleosporales incertae sedis</taxon>
        <taxon>Massariosphaeria</taxon>
    </lineage>
</organism>
<gene>
    <name evidence="1" type="ORF">BDV95DRAFT_445090</name>
</gene>
<dbReference type="AlphaFoldDB" id="A0A7C8I9N7"/>
<accession>A0A7C8I9N7</accession>
<evidence type="ECO:0000313" key="1">
    <source>
        <dbReference type="EMBL" id="KAF2872766.1"/>
    </source>
</evidence>
<keyword evidence="2" id="KW-1185">Reference proteome</keyword>
<proteinExistence type="predicted"/>
<dbReference type="OrthoDB" id="2910287at2759"/>
<dbReference type="Proteomes" id="UP000481861">
    <property type="component" value="Unassembled WGS sequence"/>
</dbReference>
<feature type="non-terminal residue" evidence="1">
    <location>
        <position position="1"/>
    </location>
</feature>
<comment type="caution">
    <text evidence="1">The sequence shown here is derived from an EMBL/GenBank/DDBJ whole genome shotgun (WGS) entry which is preliminary data.</text>
</comment>
<evidence type="ECO:0000313" key="2">
    <source>
        <dbReference type="Proteomes" id="UP000481861"/>
    </source>
</evidence>
<feature type="non-terminal residue" evidence="1">
    <location>
        <position position="84"/>
    </location>
</feature>
<protein>
    <submittedName>
        <fullName evidence="1">Uncharacterized protein</fullName>
    </submittedName>
</protein>
<dbReference type="EMBL" id="JAADJZ010000009">
    <property type="protein sequence ID" value="KAF2872766.1"/>
    <property type="molecule type" value="Genomic_DNA"/>
</dbReference>
<reference evidence="1 2" key="1">
    <citation type="submission" date="2020-01" db="EMBL/GenBank/DDBJ databases">
        <authorList>
            <consortium name="DOE Joint Genome Institute"/>
            <person name="Haridas S."/>
            <person name="Albert R."/>
            <person name="Binder M."/>
            <person name="Bloem J."/>
            <person name="Labutti K."/>
            <person name="Salamov A."/>
            <person name="Andreopoulos B."/>
            <person name="Baker S.E."/>
            <person name="Barry K."/>
            <person name="Bills G."/>
            <person name="Bluhm B.H."/>
            <person name="Cannon C."/>
            <person name="Castanera R."/>
            <person name="Culley D.E."/>
            <person name="Daum C."/>
            <person name="Ezra D."/>
            <person name="Gonzalez J.B."/>
            <person name="Henrissat B."/>
            <person name="Kuo A."/>
            <person name="Liang C."/>
            <person name="Lipzen A."/>
            <person name="Lutzoni F."/>
            <person name="Magnuson J."/>
            <person name="Mondo S."/>
            <person name="Nolan M."/>
            <person name="Ohm R."/>
            <person name="Pangilinan J."/>
            <person name="Park H.-J.H."/>
            <person name="Ramirez L."/>
            <person name="Alfaro M."/>
            <person name="Sun H."/>
            <person name="Tritt A."/>
            <person name="Yoshinaga Y."/>
            <person name="Zwiers L.-H.L."/>
            <person name="Turgeon B.G."/>
            <person name="Goodwin S.B."/>
            <person name="Spatafora J.W."/>
            <person name="Crous P.W."/>
            <person name="Grigoriev I.V."/>
        </authorList>
    </citation>
    <scope>NUCLEOTIDE SEQUENCE [LARGE SCALE GENOMIC DNA]</scope>
    <source>
        <strain evidence="1 2">CBS 611.86</strain>
    </source>
</reference>
<name>A0A7C8I9N7_9PLEO</name>